<dbReference type="EMBL" id="JAUUDS010000012">
    <property type="protein sequence ID" value="MDP1028665.1"/>
    <property type="molecule type" value="Genomic_DNA"/>
</dbReference>
<keyword evidence="1" id="KW-1133">Transmembrane helix</keyword>
<keyword evidence="5" id="KW-1185">Reference proteome</keyword>
<feature type="transmembrane region" description="Helical" evidence="1">
    <location>
        <begin position="89"/>
        <end position="110"/>
    </location>
</feature>
<sequence>MLEWLTAPETIVFSAALTLMLAIGVIEAIGLGVSGLDLHLDVHFDHDGLLGWLGVGRVPLLVTLIAFLTAFGIIGLAGQQIAEALLGRMLPSLAAVPGAAVLALPVTAVLGRGLARIMPHDQTSAVDLDELIGRAGTITVGRARDGSPARTRVLDPHGQAHHVLVEPNDPAAVFEEGDTVRLVRREGERFRAILHDSPRLSNWID</sequence>
<keyword evidence="1" id="KW-0472">Membrane</keyword>
<feature type="domain" description="Inner membrane protein YqiJ OB-fold" evidence="2">
    <location>
        <begin position="130"/>
        <end position="193"/>
    </location>
</feature>
<protein>
    <submittedName>
        <fullName evidence="4">YqiJ family protein</fullName>
    </submittedName>
</protein>
<dbReference type="Proteomes" id="UP001230685">
    <property type="component" value="Unassembled WGS sequence"/>
</dbReference>
<dbReference type="InterPro" id="IPR010840">
    <property type="entry name" value="YqiJ_OB"/>
</dbReference>
<gene>
    <name evidence="4" type="ORF">Q5H91_15700</name>
</gene>
<dbReference type="Pfam" id="PF07290">
    <property type="entry name" value="YqiJ_OB"/>
    <property type="match status" value="1"/>
</dbReference>
<dbReference type="InterPro" id="IPR048376">
    <property type="entry name" value="YqiJ_N"/>
</dbReference>
<proteinExistence type="predicted"/>
<accession>A0ABT9ENW9</accession>
<dbReference type="Pfam" id="PF21001">
    <property type="entry name" value="YqiJ_N"/>
    <property type="match status" value="1"/>
</dbReference>
<evidence type="ECO:0000259" key="3">
    <source>
        <dbReference type="Pfam" id="PF21001"/>
    </source>
</evidence>
<feature type="transmembrane region" description="Helical" evidence="1">
    <location>
        <begin position="56"/>
        <end position="77"/>
    </location>
</feature>
<name>A0ABT9ENW9_9SPHN</name>
<feature type="domain" description="Inner membrane protein YqiJ N-terminal" evidence="3">
    <location>
        <begin position="11"/>
        <end position="107"/>
    </location>
</feature>
<dbReference type="RefSeq" id="WP_305174402.1">
    <property type="nucleotide sequence ID" value="NZ_JAUUDS010000012.1"/>
</dbReference>
<evidence type="ECO:0000313" key="4">
    <source>
        <dbReference type="EMBL" id="MDP1028665.1"/>
    </source>
</evidence>
<reference evidence="4 5" key="1">
    <citation type="submission" date="2023-07" db="EMBL/GenBank/DDBJ databases">
        <authorList>
            <person name="Kim M.K."/>
        </authorList>
    </citation>
    <scope>NUCLEOTIDE SEQUENCE [LARGE SCALE GENOMIC DNA]</scope>
    <source>
        <strain evidence="4 5">KR1UV-12</strain>
    </source>
</reference>
<evidence type="ECO:0000313" key="5">
    <source>
        <dbReference type="Proteomes" id="UP001230685"/>
    </source>
</evidence>
<evidence type="ECO:0000259" key="2">
    <source>
        <dbReference type="Pfam" id="PF07290"/>
    </source>
</evidence>
<feature type="transmembrane region" description="Helical" evidence="1">
    <location>
        <begin position="12"/>
        <end position="36"/>
    </location>
</feature>
<evidence type="ECO:0000256" key="1">
    <source>
        <dbReference type="SAM" id="Phobius"/>
    </source>
</evidence>
<comment type="caution">
    <text evidence="4">The sequence shown here is derived from an EMBL/GenBank/DDBJ whole genome shotgun (WGS) entry which is preliminary data.</text>
</comment>
<organism evidence="4 5">
    <name type="scientific">Sphingomonas aurea</name>
    <dbReference type="NCBI Taxonomy" id="3063994"/>
    <lineage>
        <taxon>Bacteria</taxon>
        <taxon>Pseudomonadati</taxon>
        <taxon>Pseudomonadota</taxon>
        <taxon>Alphaproteobacteria</taxon>
        <taxon>Sphingomonadales</taxon>
        <taxon>Sphingomonadaceae</taxon>
        <taxon>Sphingomonas</taxon>
    </lineage>
</organism>
<keyword evidence="1" id="KW-0812">Transmembrane</keyword>